<comment type="caution">
    <text evidence="2">The sequence shown here is derived from an EMBL/GenBank/DDBJ whole genome shotgun (WGS) entry which is preliminary data.</text>
</comment>
<dbReference type="Proteomes" id="UP001218188">
    <property type="component" value="Unassembled WGS sequence"/>
</dbReference>
<gene>
    <name evidence="2" type="ORF">C8F04DRAFT_1174076</name>
</gene>
<sequence>MNVHPDNKALDSHNAIVFFMRSSRWSFAALAVFLSQFQSTLSAVSAKVASDGGIARIRGLKSPRDAFSNVSLSTSSSTSLSTLSDGEVLTTVVPVTLTFATLVPYLPSYTSYLPSQSAAATPKPASLPIIPIAAGGGGLVAIVLVVILYMLSRRRRRRKAIRHSTIKPLVRPDLDSEFPQPDRSNMASRTFSRLTFSAPYVVPPSTSNPSIAAPSTVSIGRQYRIAPIRGR</sequence>
<reference evidence="2" key="1">
    <citation type="submission" date="2023-03" db="EMBL/GenBank/DDBJ databases">
        <title>Massive genome expansion in bonnet fungi (Mycena s.s.) driven by repeated elements and novel gene families across ecological guilds.</title>
        <authorList>
            <consortium name="Lawrence Berkeley National Laboratory"/>
            <person name="Harder C.B."/>
            <person name="Miyauchi S."/>
            <person name="Viragh M."/>
            <person name="Kuo A."/>
            <person name="Thoen E."/>
            <person name="Andreopoulos B."/>
            <person name="Lu D."/>
            <person name="Skrede I."/>
            <person name="Drula E."/>
            <person name="Henrissat B."/>
            <person name="Morin E."/>
            <person name="Kohler A."/>
            <person name="Barry K."/>
            <person name="LaButti K."/>
            <person name="Morin E."/>
            <person name="Salamov A."/>
            <person name="Lipzen A."/>
            <person name="Mereny Z."/>
            <person name="Hegedus B."/>
            <person name="Baldrian P."/>
            <person name="Stursova M."/>
            <person name="Weitz H."/>
            <person name="Taylor A."/>
            <person name="Grigoriev I.V."/>
            <person name="Nagy L.G."/>
            <person name="Martin F."/>
            <person name="Kauserud H."/>
        </authorList>
    </citation>
    <scope>NUCLEOTIDE SEQUENCE</scope>
    <source>
        <strain evidence="2">CBHHK200</strain>
    </source>
</reference>
<evidence type="ECO:0000256" key="1">
    <source>
        <dbReference type="SAM" id="Phobius"/>
    </source>
</evidence>
<name>A0AAD6TJN9_9AGAR</name>
<dbReference type="AlphaFoldDB" id="A0AAD6TJN9"/>
<protein>
    <recommendedName>
        <fullName evidence="4">Transmembrane protein</fullName>
    </recommendedName>
</protein>
<evidence type="ECO:0000313" key="3">
    <source>
        <dbReference type="Proteomes" id="UP001218188"/>
    </source>
</evidence>
<keyword evidence="1" id="KW-0812">Transmembrane</keyword>
<accession>A0AAD6TJN9</accession>
<keyword evidence="1" id="KW-0472">Membrane</keyword>
<feature type="transmembrane region" description="Helical" evidence="1">
    <location>
        <begin position="88"/>
        <end position="107"/>
    </location>
</feature>
<proteinExistence type="predicted"/>
<evidence type="ECO:0008006" key="4">
    <source>
        <dbReference type="Google" id="ProtNLM"/>
    </source>
</evidence>
<keyword evidence="3" id="KW-1185">Reference proteome</keyword>
<keyword evidence="1" id="KW-1133">Transmembrane helix</keyword>
<evidence type="ECO:0000313" key="2">
    <source>
        <dbReference type="EMBL" id="KAJ7045087.1"/>
    </source>
</evidence>
<organism evidence="2 3">
    <name type="scientific">Mycena alexandri</name>
    <dbReference type="NCBI Taxonomy" id="1745969"/>
    <lineage>
        <taxon>Eukaryota</taxon>
        <taxon>Fungi</taxon>
        <taxon>Dikarya</taxon>
        <taxon>Basidiomycota</taxon>
        <taxon>Agaricomycotina</taxon>
        <taxon>Agaricomycetes</taxon>
        <taxon>Agaricomycetidae</taxon>
        <taxon>Agaricales</taxon>
        <taxon>Marasmiineae</taxon>
        <taxon>Mycenaceae</taxon>
        <taxon>Mycena</taxon>
    </lineage>
</organism>
<dbReference type="EMBL" id="JARJCM010000005">
    <property type="protein sequence ID" value="KAJ7045087.1"/>
    <property type="molecule type" value="Genomic_DNA"/>
</dbReference>
<feature type="transmembrane region" description="Helical" evidence="1">
    <location>
        <begin position="127"/>
        <end position="151"/>
    </location>
</feature>